<dbReference type="AlphaFoldDB" id="X0BB57"/>
<sequence length="57" mass="6639">MTLRCHVYRGQRSRTDTARARWGIRSSKMKRTNRGSQPGKVGPGSRSYHHQRDTRRG</sequence>
<protein>
    <submittedName>
        <fullName evidence="2">Uncharacterized protein</fullName>
    </submittedName>
</protein>
<dbReference type="Proteomes" id="UP000030663">
    <property type="component" value="Unassembled WGS sequence"/>
</dbReference>
<gene>
    <name evidence="2" type="ORF">FOQG_19181</name>
</gene>
<dbReference type="HOGENOM" id="CLU_2996588_0_0_1"/>
<keyword evidence="3" id="KW-1185">Reference proteome</keyword>
<proteinExistence type="predicted"/>
<organism evidence="2 3">
    <name type="scientific">Fusarium oxysporum f. sp. raphani 54005</name>
    <dbReference type="NCBI Taxonomy" id="1089458"/>
    <lineage>
        <taxon>Eukaryota</taxon>
        <taxon>Fungi</taxon>
        <taxon>Dikarya</taxon>
        <taxon>Ascomycota</taxon>
        <taxon>Pezizomycotina</taxon>
        <taxon>Sordariomycetes</taxon>
        <taxon>Hypocreomycetidae</taxon>
        <taxon>Hypocreales</taxon>
        <taxon>Nectriaceae</taxon>
        <taxon>Fusarium</taxon>
        <taxon>Fusarium oxysporum species complex</taxon>
    </lineage>
</organism>
<evidence type="ECO:0000256" key="1">
    <source>
        <dbReference type="SAM" id="MobiDB-lite"/>
    </source>
</evidence>
<evidence type="ECO:0000313" key="3">
    <source>
        <dbReference type="Proteomes" id="UP000030663"/>
    </source>
</evidence>
<feature type="region of interest" description="Disordered" evidence="1">
    <location>
        <begin position="1"/>
        <end position="57"/>
    </location>
</feature>
<name>X0BB57_FUSOX</name>
<feature type="compositionally biased region" description="Basic residues" evidence="1">
    <location>
        <begin position="1"/>
        <end position="12"/>
    </location>
</feature>
<accession>X0BB57</accession>
<dbReference type="EMBL" id="KI979619">
    <property type="protein sequence ID" value="EXK76058.1"/>
    <property type="molecule type" value="Genomic_DNA"/>
</dbReference>
<evidence type="ECO:0000313" key="2">
    <source>
        <dbReference type="EMBL" id="EXK76058.1"/>
    </source>
</evidence>
<reference evidence="2 3" key="1">
    <citation type="submission" date="2011-11" db="EMBL/GenBank/DDBJ databases">
        <title>The Genome Sequence of Fusarium oxysporum PHW815.</title>
        <authorList>
            <consortium name="The Broad Institute Genome Sequencing Platform"/>
            <person name="Ma L.-J."/>
            <person name="Gale L.R."/>
            <person name="Schwartz D.C."/>
            <person name="Zhou S."/>
            <person name="Corby-Kistler H."/>
            <person name="Young S.K."/>
            <person name="Zeng Q."/>
            <person name="Gargeya S."/>
            <person name="Fitzgerald M."/>
            <person name="Haas B."/>
            <person name="Abouelleil A."/>
            <person name="Alvarado L."/>
            <person name="Arachchi H.M."/>
            <person name="Berlin A."/>
            <person name="Brown A."/>
            <person name="Chapman S.B."/>
            <person name="Chen Z."/>
            <person name="Dunbar C."/>
            <person name="Freedman E."/>
            <person name="Gearin G."/>
            <person name="Goldberg J."/>
            <person name="Griggs A."/>
            <person name="Gujja S."/>
            <person name="Heiman D."/>
            <person name="Howarth C."/>
            <person name="Larson L."/>
            <person name="Lui A."/>
            <person name="MacDonald P.J.P."/>
            <person name="Montmayeur A."/>
            <person name="Murphy C."/>
            <person name="Neiman D."/>
            <person name="Pearson M."/>
            <person name="Priest M."/>
            <person name="Roberts A."/>
            <person name="Saif S."/>
            <person name="Shea T."/>
            <person name="Shenoy N."/>
            <person name="Sisk P."/>
            <person name="Stolte C."/>
            <person name="Sykes S."/>
            <person name="Wortman J."/>
            <person name="Nusbaum C."/>
            <person name="Birren B."/>
        </authorList>
    </citation>
    <scope>NUCLEOTIDE SEQUENCE [LARGE SCALE GENOMIC DNA]</scope>
    <source>
        <strain evidence="2 3">54005</strain>
    </source>
</reference>